<dbReference type="Proteomes" id="UP001367508">
    <property type="component" value="Unassembled WGS sequence"/>
</dbReference>
<evidence type="ECO:0000313" key="3">
    <source>
        <dbReference type="Proteomes" id="UP001367508"/>
    </source>
</evidence>
<dbReference type="EMBL" id="JAYMYQ010000004">
    <property type="protein sequence ID" value="KAK7337454.1"/>
    <property type="molecule type" value="Genomic_DNA"/>
</dbReference>
<evidence type="ECO:0000256" key="1">
    <source>
        <dbReference type="SAM" id="Phobius"/>
    </source>
</evidence>
<feature type="transmembrane region" description="Helical" evidence="1">
    <location>
        <begin position="20"/>
        <end position="43"/>
    </location>
</feature>
<sequence>MLAEYHVCLGVEVVFFAGSVLSLVFLLQGINVVFEILVAYPLLHHQKLWGKRHGLYWLRSSLLEKQGTCKSLSFQKPLNPLHVLPFSNTGSSPLSLLSS</sequence>
<organism evidence="2 3">
    <name type="scientific">Canavalia gladiata</name>
    <name type="common">Sword bean</name>
    <name type="synonym">Dolichos gladiatus</name>
    <dbReference type="NCBI Taxonomy" id="3824"/>
    <lineage>
        <taxon>Eukaryota</taxon>
        <taxon>Viridiplantae</taxon>
        <taxon>Streptophyta</taxon>
        <taxon>Embryophyta</taxon>
        <taxon>Tracheophyta</taxon>
        <taxon>Spermatophyta</taxon>
        <taxon>Magnoliopsida</taxon>
        <taxon>eudicotyledons</taxon>
        <taxon>Gunneridae</taxon>
        <taxon>Pentapetalae</taxon>
        <taxon>rosids</taxon>
        <taxon>fabids</taxon>
        <taxon>Fabales</taxon>
        <taxon>Fabaceae</taxon>
        <taxon>Papilionoideae</taxon>
        <taxon>50 kb inversion clade</taxon>
        <taxon>NPAAA clade</taxon>
        <taxon>indigoferoid/millettioid clade</taxon>
        <taxon>Phaseoleae</taxon>
        <taxon>Canavalia</taxon>
    </lineage>
</organism>
<accession>A0AAN9LK33</accession>
<keyword evidence="1" id="KW-0472">Membrane</keyword>
<name>A0AAN9LK33_CANGL</name>
<gene>
    <name evidence="2" type="ORF">VNO77_18030</name>
</gene>
<evidence type="ECO:0000313" key="2">
    <source>
        <dbReference type="EMBL" id="KAK7337454.1"/>
    </source>
</evidence>
<keyword evidence="1" id="KW-1133">Transmembrane helix</keyword>
<proteinExistence type="predicted"/>
<reference evidence="2 3" key="1">
    <citation type="submission" date="2024-01" db="EMBL/GenBank/DDBJ databases">
        <title>The genomes of 5 underutilized Papilionoideae crops provide insights into root nodulation and disease resistanc.</title>
        <authorList>
            <person name="Jiang F."/>
        </authorList>
    </citation>
    <scope>NUCLEOTIDE SEQUENCE [LARGE SCALE GENOMIC DNA]</scope>
    <source>
        <strain evidence="2">LVBAO_FW01</strain>
        <tissue evidence="2">Leaves</tissue>
    </source>
</reference>
<keyword evidence="3" id="KW-1185">Reference proteome</keyword>
<protein>
    <submittedName>
        <fullName evidence="2">Uncharacterized protein</fullName>
    </submittedName>
</protein>
<comment type="caution">
    <text evidence="2">The sequence shown here is derived from an EMBL/GenBank/DDBJ whole genome shotgun (WGS) entry which is preliminary data.</text>
</comment>
<keyword evidence="1" id="KW-0812">Transmembrane</keyword>
<dbReference type="AlphaFoldDB" id="A0AAN9LK33"/>